<dbReference type="OrthoDB" id="14196at2"/>
<dbReference type="Pfam" id="PF13616">
    <property type="entry name" value="Rotamase_3"/>
    <property type="match status" value="1"/>
</dbReference>
<organism evidence="4 5">
    <name type="scientific">Luteibaculum oceani</name>
    <dbReference type="NCBI Taxonomy" id="1294296"/>
    <lineage>
        <taxon>Bacteria</taxon>
        <taxon>Pseudomonadati</taxon>
        <taxon>Bacteroidota</taxon>
        <taxon>Flavobacteriia</taxon>
        <taxon>Flavobacteriales</taxon>
        <taxon>Luteibaculaceae</taxon>
        <taxon>Luteibaculum</taxon>
    </lineage>
</organism>
<keyword evidence="1" id="KW-0413">Isomerase</keyword>
<dbReference type="GO" id="GO:0003755">
    <property type="term" value="F:peptidyl-prolyl cis-trans isomerase activity"/>
    <property type="evidence" value="ECO:0007669"/>
    <property type="project" value="UniProtKB-KW"/>
</dbReference>
<dbReference type="InterPro" id="IPR046357">
    <property type="entry name" value="PPIase_dom_sf"/>
</dbReference>
<dbReference type="AlphaFoldDB" id="A0A5C6V7X9"/>
<name>A0A5C6V7X9_9FLAO</name>
<evidence type="ECO:0000256" key="2">
    <source>
        <dbReference type="SAM" id="SignalP"/>
    </source>
</evidence>
<dbReference type="Pfam" id="PF13145">
    <property type="entry name" value="Rotamase_2"/>
    <property type="match status" value="1"/>
</dbReference>
<proteinExistence type="predicted"/>
<protein>
    <recommendedName>
        <fullName evidence="3">PpiC domain-containing protein</fullName>
    </recommendedName>
</protein>
<dbReference type="InterPro" id="IPR000297">
    <property type="entry name" value="PPIase_PpiC"/>
</dbReference>
<feature type="domain" description="PpiC" evidence="3">
    <location>
        <begin position="230"/>
        <end position="328"/>
    </location>
</feature>
<evidence type="ECO:0000259" key="3">
    <source>
        <dbReference type="PROSITE" id="PS50198"/>
    </source>
</evidence>
<evidence type="ECO:0000313" key="5">
    <source>
        <dbReference type="Proteomes" id="UP000321168"/>
    </source>
</evidence>
<dbReference type="SUPFAM" id="SSF54534">
    <property type="entry name" value="FKBP-like"/>
    <property type="match status" value="2"/>
</dbReference>
<dbReference type="PANTHER" id="PTHR47245">
    <property type="entry name" value="PEPTIDYLPROLYL ISOMERASE"/>
    <property type="match status" value="1"/>
</dbReference>
<dbReference type="Proteomes" id="UP000321168">
    <property type="component" value="Unassembled WGS sequence"/>
</dbReference>
<dbReference type="Gene3D" id="3.10.50.40">
    <property type="match status" value="2"/>
</dbReference>
<dbReference type="Pfam" id="PF00639">
    <property type="entry name" value="Rotamase"/>
    <property type="match status" value="1"/>
</dbReference>
<dbReference type="RefSeq" id="WP_147014061.1">
    <property type="nucleotide sequence ID" value="NZ_VORB01000004.1"/>
</dbReference>
<accession>A0A5C6V7X9</accession>
<dbReference type="InterPro" id="IPR050245">
    <property type="entry name" value="PrsA_foldase"/>
</dbReference>
<keyword evidence="1" id="KW-0697">Rotamase</keyword>
<comment type="caution">
    <text evidence="4">The sequence shown here is derived from an EMBL/GenBank/DDBJ whole genome shotgun (WGS) entry which is preliminary data.</text>
</comment>
<gene>
    <name evidence="4" type="ORF">FRX97_05045</name>
</gene>
<dbReference type="EMBL" id="VORB01000004">
    <property type="protein sequence ID" value="TXC81373.1"/>
    <property type="molecule type" value="Genomic_DNA"/>
</dbReference>
<feature type="signal peptide" evidence="2">
    <location>
        <begin position="1"/>
        <end position="20"/>
    </location>
</feature>
<keyword evidence="2" id="KW-0732">Signal</keyword>
<keyword evidence="5" id="KW-1185">Reference proteome</keyword>
<feature type="chain" id="PRO_5022906623" description="PpiC domain-containing protein" evidence="2">
    <location>
        <begin position="21"/>
        <end position="643"/>
    </location>
</feature>
<evidence type="ECO:0000256" key="1">
    <source>
        <dbReference type="PROSITE-ProRule" id="PRU00278"/>
    </source>
</evidence>
<reference evidence="4 5" key="1">
    <citation type="submission" date="2019-08" db="EMBL/GenBank/DDBJ databases">
        <title>Genome of Luteibaculum oceani JCM 18817.</title>
        <authorList>
            <person name="Bowman J.P."/>
        </authorList>
    </citation>
    <scope>NUCLEOTIDE SEQUENCE [LARGE SCALE GENOMIC DNA]</scope>
    <source>
        <strain evidence="4 5">JCM 18817</strain>
    </source>
</reference>
<sequence length="643" mass="74253">MKIRSVLSLVLLFASVLAFSQDQEKSNSVVLELNKQPVYLNEFEAVFKKNNPNPDTSPEALDEYMDLFVNYKLKVAEAEALGMDTVSSFVEELSGYRSQLAAPYLTDQETTEALIKEAYENLKYEVKAGHILVRVSGTAPPEDTLAPYKEIMKIKKQLDEGAEFEFVAAAKSEDPSAKTNQGNLGYFTGMQMVWPFEKAAFSGKVGEIVGPIRTNFGYHLIKIYDRRPSRGKVQVSHILVRYAGDTLLSKQKIDELYTKVKAGEEFAELAKKYSQDSKSANKGGLLDEFGAGRMVDEFETVAFGLENPGDISEPFKSPYGWHIVKLERKIPLAPYEEMRSRIENRIKRDDRSKTTRKAFIEKLKREYNYKRNENEIAKFYKWVDDRVFQGTWEIPKKAGNQYLATWADTGITAKVFAMYIDKLQRKAAKEDIKYFVNVLYSRLENNKILLYENTHLEEKYPEFSALMKEYRDGILLFDLMNQKVWNKAIQDTTGLKQYFEQHRDDFVWKQRAEVTIYKSENKSLLKKVAKKLNKGWSEEKLLSTYSEENKLDLTTEELIEEKGDSDLLDLFAWEKGVSPIKEHNDRYTLVHFKSFIPAGPKKLEEARGAVIAAYQNQLEKEWLEELRGKYDIKVNKEVLYTVK</sequence>
<dbReference type="PROSITE" id="PS50198">
    <property type="entry name" value="PPIC_PPIASE_2"/>
    <property type="match status" value="2"/>
</dbReference>
<evidence type="ECO:0000313" key="4">
    <source>
        <dbReference type="EMBL" id="TXC81373.1"/>
    </source>
</evidence>
<feature type="domain" description="PpiC" evidence="3">
    <location>
        <begin position="123"/>
        <end position="225"/>
    </location>
</feature>
<dbReference type="PANTHER" id="PTHR47245:SF2">
    <property type="entry name" value="PEPTIDYL-PROLYL CIS-TRANS ISOMERASE HP_0175-RELATED"/>
    <property type="match status" value="1"/>
</dbReference>